<dbReference type="Proteomes" id="UP000265520">
    <property type="component" value="Unassembled WGS sequence"/>
</dbReference>
<name>A0A392SKL3_9FABA</name>
<comment type="caution">
    <text evidence="1">The sequence shown here is derived from an EMBL/GenBank/DDBJ whole genome shotgun (WGS) entry which is preliminary data.</text>
</comment>
<dbReference type="EMBL" id="LXQA010400692">
    <property type="protein sequence ID" value="MCI49411.1"/>
    <property type="molecule type" value="Genomic_DNA"/>
</dbReference>
<feature type="non-terminal residue" evidence="1">
    <location>
        <position position="38"/>
    </location>
</feature>
<evidence type="ECO:0000313" key="2">
    <source>
        <dbReference type="Proteomes" id="UP000265520"/>
    </source>
</evidence>
<protein>
    <submittedName>
        <fullName evidence="1">Uncharacterized protein</fullName>
    </submittedName>
</protein>
<keyword evidence="2" id="KW-1185">Reference proteome</keyword>
<sequence>MSRSEFAPSLLAPWTDAQAVSPAAISPGTISSGLSPLM</sequence>
<accession>A0A392SKL3</accession>
<evidence type="ECO:0000313" key="1">
    <source>
        <dbReference type="EMBL" id="MCI49411.1"/>
    </source>
</evidence>
<reference evidence="1 2" key="1">
    <citation type="journal article" date="2018" name="Front. Plant Sci.">
        <title>Red Clover (Trifolium pratense) and Zigzag Clover (T. medium) - A Picture of Genomic Similarities and Differences.</title>
        <authorList>
            <person name="Dluhosova J."/>
            <person name="Istvanek J."/>
            <person name="Nedelnik J."/>
            <person name="Repkova J."/>
        </authorList>
    </citation>
    <scope>NUCLEOTIDE SEQUENCE [LARGE SCALE GENOMIC DNA]</scope>
    <source>
        <strain evidence="2">cv. 10/8</strain>
        <tissue evidence="1">Leaf</tissue>
    </source>
</reference>
<organism evidence="1 2">
    <name type="scientific">Trifolium medium</name>
    <dbReference type="NCBI Taxonomy" id="97028"/>
    <lineage>
        <taxon>Eukaryota</taxon>
        <taxon>Viridiplantae</taxon>
        <taxon>Streptophyta</taxon>
        <taxon>Embryophyta</taxon>
        <taxon>Tracheophyta</taxon>
        <taxon>Spermatophyta</taxon>
        <taxon>Magnoliopsida</taxon>
        <taxon>eudicotyledons</taxon>
        <taxon>Gunneridae</taxon>
        <taxon>Pentapetalae</taxon>
        <taxon>rosids</taxon>
        <taxon>fabids</taxon>
        <taxon>Fabales</taxon>
        <taxon>Fabaceae</taxon>
        <taxon>Papilionoideae</taxon>
        <taxon>50 kb inversion clade</taxon>
        <taxon>NPAAA clade</taxon>
        <taxon>Hologalegina</taxon>
        <taxon>IRL clade</taxon>
        <taxon>Trifolieae</taxon>
        <taxon>Trifolium</taxon>
    </lineage>
</organism>
<proteinExistence type="predicted"/>
<dbReference type="AlphaFoldDB" id="A0A392SKL3"/>